<dbReference type="InterPro" id="IPR041016">
    <property type="entry name" value="BD_b_sandwich"/>
</dbReference>
<dbReference type="Pfam" id="PF18820">
    <property type="entry name" value="BD_b_sandwich"/>
    <property type="match status" value="1"/>
</dbReference>
<feature type="domain" description="Bdellovibrio beta-sandwich" evidence="2">
    <location>
        <begin position="92"/>
        <end position="215"/>
    </location>
</feature>
<proteinExistence type="predicted"/>
<dbReference type="Proteomes" id="UP000010074">
    <property type="component" value="Chromosome"/>
</dbReference>
<dbReference type="PATRIC" id="fig|1069642.3.peg.3649"/>
<feature type="compositionally biased region" description="Low complexity" evidence="1">
    <location>
        <begin position="74"/>
        <end position="95"/>
    </location>
</feature>
<feature type="region of interest" description="Disordered" evidence="1">
    <location>
        <begin position="60"/>
        <end position="95"/>
    </location>
</feature>
<evidence type="ECO:0000313" key="4">
    <source>
        <dbReference type="Proteomes" id="UP000010074"/>
    </source>
</evidence>
<accession>K7Z041</accession>
<dbReference type="KEGG" id="bbat:Bdt_3690"/>
<gene>
    <name evidence="3" type="ORF">Bdt_3690</name>
</gene>
<sequence>MISSPQSGGTPLVTSFALINLGDFMKRSGLAAFMALLSLVHNTARAEIIVDLPFPGEFEGDVVTTPTTPPAPPAEDTTQTQSTTTPTAPAAPVQTEYKGELSITSMSRKSGGATYKIDLQRSAVLNRLELVVEVNKLKIHSASLITERGQQISVREFKDSRVLSTWESLVSENLNLSDRVASIELVAESYGGAANIRLRAIGASEVPRLALQQVIEPVAATPAAPPAPGNSTPVQIQPSAPNSRPEAIAKGTKIVYSGSYVGTIVQILGGGKVRVTLDGYSGTHDIDIRDIGTQTACLDGLCGGHNILYSGSYSGVIKEVFSNKKARVVLDGYSGLHIVNLSELAKSVDCHQNFCINRQAIYSNSYDATIKKLFTNGKAQVTLAGYSGMHIVNLSELANSIQCSRELCVGDSVMYNNTSKAKLLKVYSNGKVQVTIEGYSGTHMISISEISRPTRCLEGVCAGDSLMYDRTMEAKVIEVYNNRQALVTIAGYNGTHTVAISSLSKKINCASGICAGDQLMYDFTMKAKVIKVFSNGQALVTIEGYNGTHTVSLSTLTKAVTCSKGICAGDRIVYDRTYTGKVISVFGNGTAQVTLNGYSGTHNVHLSSLVKSK</sequence>
<feature type="region of interest" description="Disordered" evidence="1">
    <location>
        <begin position="222"/>
        <end position="245"/>
    </location>
</feature>
<reference evidence="3 4" key="1">
    <citation type="journal article" date="2012" name="BMC Genomics">
        <title>Genome analysis of a simultaneously predatory and prey-independent, novel Bdellovibrio bacteriovorus from the River Tiber, supports in silico predictions of both ancient and recent lateral gene transfer from diverse bacteria.</title>
        <authorList>
            <person name="Hobley L."/>
            <person name="Lerner T.R."/>
            <person name="Williams L.E."/>
            <person name="Lambert C."/>
            <person name="Till R."/>
            <person name="Milner D.S."/>
            <person name="Basford S.M."/>
            <person name="Capeness M.J."/>
            <person name="Fenton A.K."/>
            <person name="Atterbury R.J."/>
            <person name="Harris M.A."/>
            <person name="Sockett R.E."/>
        </authorList>
    </citation>
    <scope>NUCLEOTIDE SEQUENCE [LARGE SCALE GENOMIC DNA]</scope>
    <source>
        <strain evidence="3 4">Tiberius</strain>
    </source>
</reference>
<dbReference type="AlphaFoldDB" id="K7Z041"/>
<name>K7Z041_BDEBC</name>
<feature type="compositionally biased region" description="Polar residues" evidence="1">
    <location>
        <begin position="229"/>
        <end position="242"/>
    </location>
</feature>
<dbReference type="EMBL" id="CP002930">
    <property type="protein sequence ID" value="AFY03363.1"/>
    <property type="molecule type" value="Genomic_DNA"/>
</dbReference>
<dbReference type="STRING" id="1069642.Bdt_3690"/>
<protein>
    <recommendedName>
        <fullName evidence="2">Bdellovibrio beta-sandwich domain-containing protein</fullName>
    </recommendedName>
</protein>
<organism evidence="3 4">
    <name type="scientific">Bdellovibrio bacteriovorus str. Tiberius</name>
    <dbReference type="NCBI Taxonomy" id="1069642"/>
    <lineage>
        <taxon>Bacteria</taxon>
        <taxon>Pseudomonadati</taxon>
        <taxon>Bdellovibrionota</taxon>
        <taxon>Bdellovibrionia</taxon>
        <taxon>Bdellovibrionales</taxon>
        <taxon>Pseudobdellovibrionaceae</taxon>
        <taxon>Bdellovibrio</taxon>
    </lineage>
</organism>
<dbReference type="HOGENOM" id="CLU_462854_0_0_7"/>
<evidence type="ECO:0000313" key="3">
    <source>
        <dbReference type="EMBL" id="AFY03363.1"/>
    </source>
</evidence>
<evidence type="ECO:0000256" key="1">
    <source>
        <dbReference type="SAM" id="MobiDB-lite"/>
    </source>
</evidence>
<evidence type="ECO:0000259" key="2">
    <source>
        <dbReference type="Pfam" id="PF18820"/>
    </source>
</evidence>